<gene>
    <name evidence="1" type="ORF">Gohar_018044</name>
</gene>
<protein>
    <submittedName>
        <fullName evidence="1">Uncharacterized protein</fullName>
    </submittedName>
</protein>
<dbReference type="OrthoDB" id="994806at2759"/>
<name>A0A7J9GA19_9ROSI</name>
<accession>A0A7J9GA19</accession>
<dbReference type="AlphaFoldDB" id="A0A7J9GA19"/>
<proteinExistence type="predicted"/>
<sequence length="52" mass="6224">MVRSLCSWQTSISFHFLTSQIISWWVQSQRAPSFNHFQKLHLRTMLDCVDLL</sequence>
<organism evidence="1 2">
    <name type="scientific">Gossypium harknessii</name>
    <dbReference type="NCBI Taxonomy" id="34285"/>
    <lineage>
        <taxon>Eukaryota</taxon>
        <taxon>Viridiplantae</taxon>
        <taxon>Streptophyta</taxon>
        <taxon>Embryophyta</taxon>
        <taxon>Tracheophyta</taxon>
        <taxon>Spermatophyta</taxon>
        <taxon>Magnoliopsida</taxon>
        <taxon>eudicotyledons</taxon>
        <taxon>Gunneridae</taxon>
        <taxon>Pentapetalae</taxon>
        <taxon>rosids</taxon>
        <taxon>malvids</taxon>
        <taxon>Malvales</taxon>
        <taxon>Malvaceae</taxon>
        <taxon>Malvoideae</taxon>
        <taxon>Gossypium</taxon>
    </lineage>
</organism>
<dbReference type="Proteomes" id="UP000593560">
    <property type="component" value="Unassembled WGS sequence"/>
</dbReference>
<keyword evidence="2" id="KW-1185">Reference proteome</keyword>
<evidence type="ECO:0000313" key="2">
    <source>
        <dbReference type="Proteomes" id="UP000593560"/>
    </source>
</evidence>
<evidence type="ECO:0000313" key="1">
    <source>
        <dbReference type="EMBL" id="MBA0793655.1"/>
    </source>
</evidence>
<comment type="caution">
    <text evidence="1">The sequence shown here is derived from an EMBL/GenBank/DDBJ whole genome shotgun (WGS) entry which is preliminary data.</text>
</comment>
<reference evidence="1 2" key="1">
    <citation type="journal article" date="2019" name="Genome Biol. Evol.">
        <title>Insights into the evolution of the New World diploid cottons (Gossypium, subgenus Houzingenia) based on genome sequencing.</title>
        <authorList>
            <person name="Grover C.E."/>
            <person name="Arick M.A. 2nd"/>
            <person name="Thrash A."/>
            <person name="Conover J.L."/>
            <person name="Sanders W.S."/>
            <person name="Peterson D.G."/>
            <person name="Frelichowski J.E."/>
            <person name="Scheffler J.A."/>
            <person name="Scheffler B.E."/>
            <person name="Wendel J.F."/>
        </authorList>
    </citation>
    <scope>NUCLEOTIDE SEQUENCE [LARGE SCALE GENOMIC DNA]</scope>
    <source>
        <strain evidence="1">0</strain>
        <tissue evidence="1">Leaf</tissue>
    </source>
</reference>
<dbReference type="EMBL" id="JABFAD010000002">
    <property type="protein sequence ID" value="MBA0793655.1"/>
    <property type="molecule type" value="Genomic_DNA"/>
</dbReference>